<dbReference type="OMA" id="DRCATAY"/>
<organism evidence="8">
    <name type="scientific">Amphimedon queenslandica</name>
    <name type="common">Sponge</name>
    <dbReference type="NCBI Taxonomy" id="400682"/>
    <lineage>
        <taxon>Eukaryota</taxon>
        <taxon>Metazoa</taxon>
        <taxon>Porifera</taxon>
        <taxon>Demospongiae</taxon>
        <taxon>Heteroscleromorpha</taxon>
        <taxon>Haplosclerida</taxon>
        <taxon>Niphatidae</taxon>
        <taxon>Amphimedon</taxon>
    </lineage>
</organism>
<evidence type="ECO:0000313" key="9">
    <source>
        <dbReference type="Proteomes" id="UP000007879"/>
    </source>
</evidence>
<dbReference type="CDD" id="cd11557">
    <property type="entry name" value="ST7"/>
    <property type="match status" value="1"/>
</dbReference>
<name>A0A1X7USG8_AMPQE</name>
<dbReference type="InterPro" id="IPR011990">
    <property type="entry name" value="TPR-like_helical_dom_sf"/>
</dbReference>
<evidence type="ECO:0000313" key="8">
    <source>
        <dbReference type="EnsemblMetazoa" id="Aqu2.1.30464_001"/>
    </source>
</evidence>
<keyword evidence="5 7" id="KW-0472">Membrane</keyword>
<proteinExistence type="inferred from homology"/>
<protein>
    <recommendedName>
        <fullName evidence="6">Protein ST7 homolog</fullName>
    </recommendedName>
</protein>
<keyword evidence="4 7" id="KW-1133">Transmembrane helix</keyword>
<evidence type="ECO:0000256" key="1">
    <source>
        <dbReference type="ARBA" id="ARBA00004141"/>
    </source>
</evidence>
<dbReference type="SUPFAM" id="SSF48452">
    <property type="entry name" value="TPR-like"/>
    <property type="match status" value="1"/>
</dbReference>
<reference evidence="8" key="2">
    <citation type="submission" date="2017-05" db="UniProtKB">
        <authorList>
            <consortium name="EnsemblMetazoa"/>
        </authorList>
    </citation>
    <scope>IDENTIFICATION</scope>
</reference>
<dbReference type="InParanoid" id="A0A1X7USG8"/>
<dbReference type="GO" id="GO:0016020">
    <property type="term" value="C:membrane"/>
    <property type="evidence" value="ECO:0007669"/>
    <property type="project" value="UniProtKB-SubCell"/>
</dbReference>
<keyword evidence="9" id="KW-1185">Reference proteome</keyword>
<evidence type="ECO:0000256" key="3">
    <source>
        <dbReference type="ARBA" id="ARBA00022692"/>
    </source>
</evidence>
<evidence type="ECO:0000256" key="5">
    <source>
        <dbReference type="ARBA" id="ARBA00023136"/>
    </source>
</evidence>
<reference evidence="9" key="1">
    <citation type="journal article" date="2010" name="Nature">
        <title>The Amphimedon queenslandica genome and the evolution of animal complexity.</title>
        <authorList>
            <person name="Srivastava M."/>
            <person name="Simakov O."/>
            <person name="Chapman J."/>
            <person name="Fahey B."/>
            <person name="Gauthier M.E."/>
            <person name="Mitros T."/>
            <person name="Richards G.S."/>
            <person name="Conaco C."/>
            <person name="Dacre M."/>
            <person name="Hellsten U."/>
            <person name="Larroux C."/>
            <person name="Putnam N.H."/>
            <person name="Stanke M."/>
            <person name="Adamska M."/>
            <person name="Darling A."/>
            <person name="Degnan S.M."/>
            <person name="Oakley T.H."/>
            <person name="Plachetzki D.C."/>
            <person name="Zhai Y."/>
            <person name="Adamski M."/>
            <person name="Calcino A."/>
            <person name="Cummins S.F."/>
            <person name="Goodstein D.M."/>
            <person name="Harris C."/>
            <person name="Jackson D.J."/>
            <person name="Leys S.P."/>
            <person name="Shu S."/>
            <person name="Woodcroft B.J."/>
            <person name="Vervoort M."/>
            <person name="Kosik K.S."/>
            <person name="Manning G."/>
            <person name="Degnan B.M."/>
            <person name="Rokhsar D.S."/>
        </authorList>
    </citation>
    <scope>NUCLEOTIDE SEQUENCE [LARGE SCALE GENOMIC DNA]</scope>
</reference>
<evidence type="ECO:0000256" key="4">
    <source>
        <dbReference type="ARBA" id="ARBA00022989"/>
    </source>
</evidence>
<sequence length="491" mass="55805">MMNSVDNFFNNTTTQFYLLLTGTSSLLSGMLMFLEWLHFTIYGLSIIERLAAFGKAFLPSFLVLKKENSASKQKKLADAKPIRNSMALFRGAELYRYQLETNRNVITDYDFDLSTSYCLSIFTHEGIGFDDDPADVLMISAWKEKDRQERVAIAHSALEMNPNCVPALILLAEEEAQSMLDVEDLLKQALKSAEANHKDSSILCHSDPVYKPVHERNANVCAYCRFRLAVCARRLGKVKEAIKLYRDLLKDSRALFLVNIYENLTECLLESQSYCELNTFLSKHEESLLHKSTSLSYTVALLKAKALGEKLSIDPRRGPTPPELAVYDAIYRAVELNPHVPRYLLELKPLIPPSEHIVKRGDSEAIGYAFHHLSHWKRIDGSLALLASSWEATFQRIPFPLERGNHFPPYPSNVEIVDRELLPQHHEVSVFPQRDAPFFMVFTGVLCFSFMSLTVIAYHFPQAMTQYAKTVTTIFLTLLQKLLPEGILGLN</sequence>
<dbReference type="OrthoDB" id="5914722at2759"/>
<dbReference type="KEGG" id="aqu:100636956"/>
<feature type="transmembrane region" description="Helical" evidence="7">
    <location>
        <begin position="438"/>
        <end position="460"/>
    </location>
</feature>
<evidence type="ECO:0000256" key="6">
    <source>
        <dbReference type="ARBA" id="ARBA00040270"/>
    </source>
</evidence>
<dbReference type="FunCoup" id="A0A1X7USG8">
    <property type="interactions" value="722"/>
</dbReference>
<evidence type="ECO:0000256" key="7">
    <source>
        <dbReference type="SAM" id="Phobius"/>
    </source>
</evidence>
<gene>
    <name evidence="8" type="primary">100636956</name>
</gene>
<feature type="transmembrane region" description="Helical" evidence="7">
    <location>
        <begin position="16"/>
        <end position="34"/>
    </location>
</feature>
<evidence type="ECO:0000256" key="2">
    <source>
        <dbReference type="ARBA" id="ARBA00009751"/>
    </source>
</evidence>
<accession>A0A1X7USG8</accession>
<keyword evidence="3 7" id="KW-0812">Transmembrane</keyword>
<dbReference type="Proteomes" id="UP000007879">
    <property type="component" value="Unassembled WGS sequence"/>
</dbReference>
<dbReference type="PANTHER" id="PTHR12745:SF6">
    <property type="entry name" value="PROTEIN ST7 HOMOLOG"/>
    <property type="match status" value="1"/>
</dbReference>
<dbReference type="Pfam" id="PF04184">
    <property type="entry name" value="ST7"/>
    <property type="match status" value="1"/>
</dbReference>
<dbReference type="EnsemblMetazoa" id="Aqu2.1.30464_001">
    <property type="protein sequence ID" value="Aqu2.1.30464_001"/>
    <property type="gene ID" value="Aqu2.1.30464"/>
</dbReference>
<comment type="similarity">
    <text evidence="2">Belongs to the ST7 family.</text>
</comment>
<comment type="subcellular location">
    <subcellularLocation>
        <location evidence="1">Membrane</location>
        <topology evidence="1">Multi-pass membrane protein</topology>
    </subcellularLocation>
</comment>
<dbReference type="EnsemblMetazoa" id="XM_003386909.3">
    <property type="protein sequence ID" value="XP_003386957.2"/>
    <property type="gene ID" value="LOC100636956"/>
</dbReference>
<dbReference type="eggNOG" id="KOG3807">
    <property type="taxonomic scope" value="Eukaryota"/>
</dbReference>
<dbReference type="PANTHER" id="PTHR12745">
    <property type="entry name" value="SUPPRESSION OF TUMORIGENICITY 7"/>
    <property type="match status" value="1"/>
</dbReference>
<dbReference type="Gene3D" id="1.25.40.10">
    <property type="entry name" value="Tetratricopeptide repeat domain"/>
    <property type="match status" value="1"/>
</dbReference>
<dbReference type="InterPro" id="IPR007311">
    <property type="entry name" value="ST7"/>
</dbReference>
<dbReference type="AlphaFoldDB" id="A0A1X7USG8"/>